<dbReference type="SMART" id="SM00228">
    <property type="entry name" value="PDZ"/>
    <property type="match status" value="1"/>
</dbReference>
<evidence type="ECO:0000259" key="8">
    <source>
        <dbReference type="PROSITE" id="PS50011"/>
    </source>
</evidence>
<evidence type="ECO:0000313" key="13">
    <source>
        <dbReference type="EMBL" id="CAF3842169.1"/>
    </source>
</evidence>
<dbReference type="Proteomes" id="UP000663866">
    <property type="component" value="Unassembled WGS sequence"/>
</dbReference>
<dbReference type="Gene3D" id="2.30.30.40">
    <property type="entry name" value="SH3 Domains"/>
    <property type="match status" value="1"/>
</dbReference>
<keyword evidence="3" id="KW-0547">Nucleotide-binding</keyword>
<comment type="caution">
    <text evidence="13">The sequence shown here is derived from an EMBL/GenBank/DDBJ whole genome shotgun (WGS) entry which is preliminary data.</text>
</comment>
<dbReference type="FunFam" id="3.40.50.300:FF:000146">
    <property type="entry name" value="MAGUK p55 subfamily member 6 isoform X1"/>
    <property type="match status" value="1"/>
</dbReference>
<evidence type="ECO:0000313" key="12">
    <source>
        <dbReference type="EMBL" id="CAF3760048.1"/>
    </source>
</evidence>
<dbReference type="Pfam" id="PF00625">
    <property type="entry name" value="Guanylate_kin"/>
    <property type="match status" value="1"/>
</dbReference>
<feature type="domain" description="Guanylate kinase-like" evidence="9">
    <location>
        <begin position="763"/>
        <end position="936"/>
    </location>
</feature>
<accession>A0A819E029</accession>
<dbReference type="InterPro" id="IPR036892">
    <property type="entry name" value="L27_dom_sf"/>
</dbReference>
<evidence type="ECO:0000256" key="4">
    <source>
        <dbReference type="ARBA" id="ARBA00022840"/>
    </source>
</evidence>
<dbReference type="SMART" id="SM00326">
    <property type="entry name" value="SH3"/>
    <property type="match status" value="1"/>
</dbReference>
<dbReference type="Gene3D" id="1.10.287.650">
    <property type="entry name" value="L27 domain"/>
    <property type="match status" value="2"/>
</dbReference>
<dbReference type="FunFam" id="3.30.63.10:FF:000002">
    <property type="entry name" value="Guanylate kinase 1"/>
    <property type="match status" value="1"/>
</dbReference>
<dbReference type="Pfam" id="PF00069">
    <property type="entry name" value="Pkinase"/>
    <property type="match status" value="1"/>
</dbReference>
<feature type="domain" description="L27" evidence="11">
    <location>
        <begin position="425"/>
        <end position="482"/>
    </location>
</feature>
<name>A0A819E029_9BILA</name>
<dbReference type="Gene3D" id="1.10.510.10">
    <property type="entry name" value="Transferase(Phosphotransferase) domain 1"/>
    <property type="match status" value="1"/>
</dbReference>
<sequence length="1399" mass="159222">MHIETITAIVDNHEQVSTSFSDLYNLYEIIGKGPFSVVRRCTSKNDNKQYAVKIIDVEQFTATPGFSADDLRREAVICSSLKHPHIVELYETFELEGCLFMVFEYMDGSDLCFEIEKRALAGFVYSEAVASHYMRQILEAVRYIHDRGIIHRDLKPHCVLLSSKENAAPVKLGGFGVALQLPESGLLQASRIGTPSFMAPEVVNKESPGFGRPVDMWALGVMLYVLLTGTLPFAGTRNRVFDMITKGVINMTSKQWEQISESAKDLVSRLLCFDQNERITIKETLGHPWIREREKFALRKHLPDTVDELRKFNARRKLKGVVLAAVSSPRWPQIPIYSSMTTTSSSSNMMKDVLLPTNSNDFDDIASSAVSQILDSLEDTQWLTVGDRVELDFLQKLFEDKQLRSLLELYDRINSDEIRPYNTPDSNAVQIVSDIVALIEQSSQQSRSSDDVHRLLDFLHEPHIQALLQTHDVVAQEIYGDDAIRITPSYVGNNTLPPDSGLDNDYIGHNGGGSNESGEDRSSDLPCDVTRVRLVQFQRNTDEPLGITLRMTDNKRCIVSRILNGGMIHRQGTLHVGDEIKEINGQTVSNHPIQYLQQMLKDARGSITFKIVPSYRSQPPPCDIYVKALFSYDPKEDDLIPSAQAGIKFSIGDILQIISKDDHNWWQAKKIMSYHNYNEQTINYYNSDYGNSPAGLIPSPELQEWRIATNAIEKARDGTANCGMFGRKRKVVKDKYLAKHNAVFDQLDLVTYEEVIRLPEFRRKTLVLLGAHGVGRRHIKNTLITSQPKIFAYPIPHTTRLPKKEEENGKNYFFVTHEEMMRDIANNEYLEYGTHDDAMYGTKLETIRNINRQGLMGILDVEPQALKVLRTAEFAPYIVFIAAPDLSQIKGVNDDSLERLIKESELLHQAYGHYFDLVIVNNDIEETIRTLQHAIESVSLQPQWVPMPSIPPILIIGVSPIVKIVVPLLRAFGFQIVHLWSPRRLTSDIISLCKDTLNIDSFSCSSAALDQLLNNATQPYLIFICTETDQHFPLMKRITSTSIIKPCNHHVVCMPPFNVDPKSLISIQQIQQQLCCYCYPIGFLPTFIKLKRYLNEEQANIGDIQAIEFRIRCCSLKSCSDDRINSSLLNRFGSFALFILFYLFGTQYLSTVSHSYIQSPNETTCSFHINYNRSNRLPPILVNIISNSNISPTYNQELIIIASKCSLIVNDYRLILRRFNFDDQILIDSFHSDTNEKFSQFSFENPEIPLIFIQSFYYFIGHLKESLLNQIPRSTFTELTSFEIVYKVQETIVAIREATRTEICSEKTLQFNPTAEASIIQTQTPIELGDDEESDRLSANVLARIDHSKEVLELLKNRHLRAIIKAIDHSINPADDMQKAMMEPIFVQFVDQLLMVVEK</sequence>
<dbReference type="EMBL" id="CAJOBF010000153">
    <property type="protein sequence ID" value="CAF3760048.1"/>
    <property type="molecule type" value="Genomic_DNA"/>
</dbReference>
<organism evidence="13 14">
    <name type="scientific">Rotaria magnacalcarata</name>
    <dbReference type="NCBI Taxonomy" id="392030"/>
    <lineage>
        <taxon>Eukaryota</taxon>
        <taxon>Metazoa</taxon>
        <taxon>Spiralia</taxon>
        <taxon>Gnathifera</taxon>
        <taxon>Rotifera</taxon>
        <taxon>Eurotatoria</taxon>
        <taxon>Bdelloidea</taxon>
        <taxon>Philodinida</taxon>
        <taxon>Philodinidae</taxon>
        <taxon>Rotaria</taxon>
    </lineage>
</organism>
<dbReference type="InterPro" id="IPR008144">
    <property type="entry name" value="Guanylate_kin-like_dom"/>
</dbReference>
<dbReference type="SUPFAM" id="SSF50156">
    <property type="entry name" value="PDZ domain-like"/>
    <property type="match status" value="1"/>
</dbReference>
<evidence type="ECO:0000259" key="9">
    <source>
        <dbReference type="PROSITE" id="PS50052"/>
    </source>
</evidence>
<dbReference type="SMART" id="SM00569">
    <property type="entry name" value="L27"/>
    <property type="match status" value="2"/>
</dbReference>
<evidence type="ECO:0000259" key="7">
    <source>
        <dbReference type="PROSITE" id="PS50002"/>
    </source>
</evidence>
<dbReference type="InterPro" id="IPR050716">
    <property type="entry name" value="MAGUK"/>
</dbReference>
<evidence type="ECO:0000256" key="5">
    <source>
        <dbReference type="PROSITE-ProRule" id="PRU00192"/>
    </source>
</evidence>
<dbReference type="FunFam" id="1.10.510.10:FF:000571">
    <property type="entry name" value="Maternal embryonic leucine zipper kinase"/>
    <property type="match status" value="1"/>
</dbReference>
<dbReference type="InterPro" id="IPR011009">
    <property type="entry name" value="Kinase-like_dom_sf"/>
</dbReference>
<keyword evidence="14" id="KW-1185">Reference proteome</keyword>
<evidence type="ECO:0000313" key="14">
    <source>
        <dbReference type="Proteomes" id="UP000663866"/>
    </source>
</evidence>
<dbReference type="FunFam" id="3.30.200.20:FF:000051">
    <property type="entry name" value="Peripheral plasma membrane protein CASK isoform B"/>
    <property type="match status" value="1"/>
</dbReference>
<dbReference type="InterPro" id="IPR020590">
    <property type="entry name" value="Guanylate_kinase_CS"/>
</dbReference>
<dbReference type="PROSITE" id="PS50002">
    <property type="entry name" value="SH3"/>
    <property type="match status" value="1"/>
</dbReference>
<feature type="region of interest" description="Disordered" evidence="6">
    <location>
        <begin position="495"/>
        <end position="525"/>
    </location>
</feature>
<comment type="similarity">
    <text evidence="1">Belongs to the MAGUK family.</text>
</comment>
<dbReference type="Pfam" id="PF21373">
    <property type="entry name" value="ZNHIT3_C"/>
    <property type="match status" value="1"/>
</dbReference>
<dbReference type="Gene3D" id="3.30.200.20">
    <property type="entry name" value="Phosphorylase Kinase, domain 1"/>
    <property type="match status" value="1"/>
</dbReference>
<dbReference type="PANTHER" id="PTHR23122">
    <property type="entry name" value="MEMBRANE-ASSOCIATED GUANYLATE KINASE MAGUK"/>
    <property type="match status" value="1"/>
</dbReference>
<protein>
    <recommendedName>
        <fullName evidence="15">Peripheral plasma membrane protein CASK-like</fullName>
    </recommendedName>
</protein>
<feature type="domain" description="L27" evidence="11">
    <location>
        <begin position="366"/>
        <end position="421"/>
    </location>
</feature>
<dbReference type="GO" id="GO:0004672">
    <property type="term" value="F:protein kinase activity"/>
    <property type="evidence" value="ECO:0007669"/>
    <property type="project" value="InterPro"/>
</dbReference>
<dbReference type="SUPFAM" id="SSF50044">
    <property type="entry name" value="SH3-domain"/>
    <property type="match status" value="1"/>
</dbReference>
<dbReference type="InterPro" id="IPR008145">
    <property type="entry name" value="GK/Ca_channel_bsu"/>
</dbReference>
<proteinExistence type="inferred from homology"/>
<dbReference type="Pfam" id="PF02828">
    <property type="entry name" value="L27"/>
    <property type="match status" value="2"/>
</dbReference>
<dbReference type="SMART" id="SM00072">
    <property type="entry name" value="GuKc"/>
    <property type="match status" value="1"/>
</dbReference>
<evidence type="ECO:0000256" key="6">
    <source>
        <dbReference type="SAM" id="MobiDB-lite"/>
    </source>
</evidence>
<dbReference type="PROSITE" id="PS50052">
    <property type="entry name" value="GUANYLATE_KINASE_2"/>
    <property type="match status" value="1"/>
</dbReference>
<dbReference type="InterPro" id="IPR036034">
    <property type="entry name" value="PDZ_sf"/>
</dbReference>
<evidence type="ECO:0008006" key="15">
    <source>
        <dbReference type="Google" id="ProtNLM"/>
    </source>
</evidence>
<dbReference type="InterPro" id="IPR004172">
    <property type="entry name" value="L27_dom"/>
</dbReference>
<reference evidence="13" key="1">
    <citation type="submission" date="2021-02" db="EMBL/GenBank/DDBJ databases">
        <authorList>
            <person name="Nowell W R."/>
        </authorList>
    </citation>
    <scope>NUCLEOTIDE SEQUENCE</scope>
</reference>
<evidence type="ECO:0000256" key="2">
    <source>
        <dbReference type="ARBA" id="ARBA00022443"/>
    </source>
</evidence>
<dbReference type="PROSITE" id="PS51022">
    <property type="entry name" value="L27"/>
    <property type="match status" value="2"/>
</dbReference>
<evidence type="ECO:0000256" key="1">
    <source>
        <dbReference type="ARBA" id="ARBA00007014"/>
    </source>
</evidence>
<dbReference type="SUPFAM" id="SSF56112">
    <property type="entry name" value="Protein kinase-like (PK-like)"/>
    <property type="match status" value="1"/>
</dbReference>
<dbReference type="InterPro" id="IPR027417">
    <property type="entry name" value="P-loop_NTPase"/>
</dbReference>
<dbReference type="CDD" id="cd00071">
    <property type="entry name" value="GMPK"/>
    <property type="match status" value="1"/>
</dbReference>
<evidence type="ECO:0000259" key="10">
    <source>
        <dbReference type="PROSITE" id="PS50106"/>
    </source>
</evidence>
<dbReference type="PROSITE" id="PS50106">
    <property type="entry name" value="PDZ"/>
    <property type="match status" value="1"/>
</dbReference>
<dbReference type="InterPro" id="IPR048371">
    <property type="entry name" value="ZNHIT3_C"/>
</dbReference>
<feature type="domain" description="Protein kinase" evidence="8">
    <location>
        <begin position="24"/>
        <end position="290"/>
    </location>
</feature>
<dbReference type="SUPFAM" id="SSF52540">
    <property type="entry name" value="P-loop containing nucleoside triphosphate hydrolases"/>
    <property type="match status" value="1"/>
</dbReference>
<dbReference type="Pfam" id="PF00595">
    <property type="entry name" value="PDZ"/>
    <property type="match status" value="1"/>
</dbReference>
<dbReference type="InterPro" id="IPR014775">
    <property type="entry name" value="L27_C"/>
</dbReference>
<dbReference type="SUPFAM" id="SSF101288">
    <property type="entry name" value="L27 domain"/>
    <property type="match status" value="2"/>
</dbReference>
<dbReference type="InterPro" id="IPR001452">
    <property type="entry name" value="SH3_domain"/>
</dbReference>
<dbReference type="PROSITE" id="PS50011">
    <property type="entry name" value="PROTEIN_KINASE_DOM"/>
    <property type="match status" value="1"/>
</dbReference>
<dbReference type="InterPro" id="IPR001478">
    <property type="entry name" value="PDZ"/>
</dbReference>
<dbReference type="EMBL" id="CAJOBG010000660">
    <property type="protein sequence ID" value="CAF3842169.1"/>
    <property type="molecule type" value="Genomic_DNA"/>
</dbReference>
<dbReference type="Gene3D" id="6.10.140.620">
    <property type="match status" value="1"/>
</dbReference>
<feature type="domain" description="SH3" evidence="7">
    <location>
        <begin position="621"/>
        <end position="707"/>
    </location>
</feature>
<keyword evidence="2 5" id="KW-0728">SH3 domain</keyword>
<dbReference type="InterPro" id="IPR000719">
    <property type="entry name" value="Prot_kinase_dom"/>
</dbReference>
<dbReference type="PROSITE" id="PS00856">
    <property type="entry name" value="GUANYLATE_KINASE_1"/>
    <property type="match status" value="1"/>
</dbReference>
<evidence type="ECO:0000259" key="11">
    <source>
        <dbReference type="PROSITE" id="PS51022"/>
    </source>
</evidence>
<feature type="domain" description="PDZ" evidence="10">
    <location>
        <begin position="534"/>
        <end position="615"/>
    </location>
</feature>
<dbReference type="Proteomes" id="UP000663842">
    <property type="component" value="Unassembled WGS sequence"/>
</dbReference>
<evidence type="ECO:0000256" key="3">
    <source>
        <dbReference type="ARBA" id="ARBA00022741"/>
    </source>
</evidence>
<dbReference type="Gene3D" id="3.40.50.300">
    <property type="entry name" value="P-loop containing nucleotide triphosphate hydrolases"/>
    <property type="match status" value="1"/>
</dbReference>
<dbReference type="GO" id="GO:0005524">
    <property type="term" value="F:ATP binding"/>
    <property type="evidence" value="ECO:0007669"/>
    <property type="project" value="UniProtKB-KW"/>
</dbReference>
<dbReference type="InterPro" id="IPR036028">
    <property type="entry name" value="SH3-like_dom_sf"/>
</dbReference>
<keyword evidence="4" id="KW-0067">ATP-binding</keyword>
<gene>
    <name evidence="13" type="ORF">OVN521_LOCUS6327</name>
    <name evidence="12" type="ORF">UXM345_LOCUS2508</name>
</gene>
<dbReference type="Gene3D" id="2.30.42.10">
    <property type="match status" value="1"/>
</dbReference>